<dbReference type="Proteomes" id="UP001500839">
    <property type="component" value="Unassembled WGS sequence"/>
</dbReference>
<evidence type="ECO:0000313" key="3">
    <source>
        <dbReference type="Proteomes" id="UP001500839"/>
    </source>
</evidence>
<feature type="compositionally biased region" description="Polar residues" evidence="1">
    <location>
        <begin position="53"/>
        <end position="70"/>
    </location>
</feature>
<evidence type="ECO:0000313" key="2">
    <source>
        <dbReference type="EMBL" id="GAA4805051.1"/>
    </source>
</evidence>
<evidence type="ECO:0000256" key="1">
    <source>
        <dbReference type="SAM" id="MobiDB-lite"/>
    </source>
</evidence>
<comment type="caution">
    <text evidence="2">The sequence shown here is derived from an EMBL/GenBank/DDBJ whole genome shotgun (WGS) entry which is preliminary data.</text>
</comment>
<name>A0ABP9C4W5_9ACTN</name>
<keyword evidence="3" id="KW-1185">Reference proteome</keyword>
<proteinExistence type="predicted"/>
<protein>
    <submittedName>
        <fullName evidence="2">Uncharacterized protein</fullName>
    </submittedName>
</protein>
<feature type="compositionally biased region" description="Basic and acidic residues" evidence="1">
    <location>
        <begin position="26"/>
        <end position="35"/>
    </location>
</feature>
<organism evidence="2 3">
    <name type="scientific">Tomitella cavernea</name>
    <dbReference type="NCBI Taxonomy" id="1387982"/>
    <lineage>
        <taxon>Bacteria</taxon>
        <taxon>Bacillati</taxon>
        <taxon>Actinomycetota</taxon>
        <taxon>Actinomycetes</taxon>
        <taxon>Mycobacteriales</taxon>
        <taxon>Tomitella</taxon>
    </lineage>
</organism>
<reference evidence="3" key="1">
    <citation type="journal article" date="2019" name="Int. J. Syst. Evol. Microbiol.">
        <title>The Global Catalogue of Microorganisms (GCM) 10K type strain sequencing project: providing services to taxonomists for standard genome sequencing and annotation.</title>
        <authorList>
            <consortium name="The Broad Institute Genomics Platform"/>
            <consortium name="The Broad Institute Genome Sequencing Center for Infectious Disease"/>
            <person name="Wu L."/>
            <person name="Ma J."/>
        </authorList>
    </citation>
    <scope>NUCLEOTIDE SEQUENCE [LARGE SCALE GENOMIC DNA]</scope>
    <source>
        <strain evidence="3">JCM 18542</strain>
    </source>
</reference>
<gene>
    <name evidence="2" type="ORF">GCM10023353_04680</name>
</gene>
<sequence length="70" mass="7387">MANRATPVRKGIAVKDPDIGELLRSEAEHAERHMDAAPGPGTTVSRPARARSTVFSVRQNSDEGSCSGSP</sequence>
<feature type="region of interest" description="Disordered" evidence="1">
    <location>
        <begin position="1"/>
        <end position="20"/>
    </location>
</feature>
<accession>A0ABP9C4W5</accession>
<dbReference type="EMBL" id="BAABKQ010000001">
    <property type="protein sequence ID" value="GAA4805051.1"/>
    <property type="molecule type" value="Genomic_DNA"/>
</dbReference>
<feature type="region of interest" description="Disordered" evidence="1">
    <location>
        <begin position="26"/>
        <end position="70"/>
    </location>
</feature>